<name>A0AAW0QA99_9PEZI</name>
<proteinExistence type="predicted"/>
<reference evidence="2 3" key="1">
    <citation type="submission" date="2023-01" db="EMBL/GenBank/DDBJ databases">
        <title>Analysis of 21 Apiospora genomes using comparative genomics revels a genus with tremendous synthesis potential of carbohydrate active enzymes and secondary metabolites.</title>
        <authorList>
            <person name="Sorensen T."/>
        </authorList>
    </citation>
    <scope>NUCLEOTIDE SEQUENCE [LARGE SCALE GENOMIC DNA]</scope>
    <source>
        <strain evidence="2 3">CBS 117206</strain>
    </source>
</reference>
<keyword evidence="3" id="KW-1185">Reference proteome</keyword>
<feature type="compositionally biased region" description="Basic and acidic residues" evidence="1">
    <location>
        <begin position="344"/>
        <end position="354"/>
    </location>
</feature>
<dbReference type="EMBL" id="JAQQWP010000009">
    <property type="protein sequence ID" value="KAK8100110.1"/>
    <property type="molecule type" value="Genomic_DNA"/>
</dbReference>
<organism evidence="2 3">
    <name type="scientific">Apiospora kogelbergensis</name>
    <dbReference type="NCBI Taxonomy" id="1337665"/>
    <lineage>
        <taxon>Eukaryota</taxon>
        <taxon>Fungi</taxon>
        <taxon>Dikarya</taxon>
        <taxon>Ascomycota</taxon>
        <taxon>Pezizomycotina</taxon>
        <taxon>Sordariomycetes</taxon>
        <taxon>Xylariomycetidae</taxon>
        <taxon>Amphisphaeriales</taxon>
        <taxon>Apiosporaceae</taxon>
        <taxon>Apiospora</taxon>
    </lineage>
</organism>
<sequence>MMSNQVASPSSSNAGAGPSSAPARPPARQKVKYFQDFNDTQLIKLQRELGKWDTQSPCVRRDCTHQPPRLCWEQAAAYPIDTKQPSLYQPRVIQNLPGSLSKNRLQWLYTCLLAKYYRLPINLMFSPIRVYNNFISPIRNDKKEDIEFDAYTLCLLYTAGRFIDKHELLLDRLSFLKPYPSEDNEGFDWKFEDKRDRIFRRYDDGCWEEDTDTGPVAGSRTLVKKLTLVYSRFSKIVSSGNTKTDYQRAVVEAIRHMPLKPSHDDDEGGDVPQDLPPRDPPMMLPPPAKQEPQTPIHGGLVAQEEQDHDDRIGNWIADQATQPDTLRGNEQLPAEDNGGQANEQRVEVKVERDNPNATPSTIEAKIDHDIPKEDGHKDPGEDAGNAQVKQEAHKEADALRYQASLETENRRLKRQFDETLMKLDQQTRRHDKKQKLLQVHIKDIYGKHDILKMLQDKPSAMEDGFDNVHAALDSLKQSMADERAKLRKIIESHETDALSLHRELQDWAVQEESAVREKLDCLEKSLGSEAVTRSTDVAMEIRQCYNAWIDSVKPRLKREQSGV</sequence>
<evidence type="ECO:0000313" key="3">
    <source>
        <dbReference type="Proteomes" id="UP001392437"/>
    </source>
</evidence>
<dbReference type="AlphaFoldDB" id="A0AAW0QA99"/>
<comment type="caution">
    <text evidence="2">The sequence shown here is derived from an EMBL/GenBank/DDBJ whole genome shotgun (WGS) entry which is preliminary data.</text>
</comment>
<evidence type="ECO:0008006" key="4">
    <source>
        <dbReference type="Google" id="ProtNLM"/>
    </source>
</evidence>
<accession>A0AAW0QA99</accession>
<protein>
    <recommendedName>
        <fullName evidence="4">Kinetochore protein NDC80</fullName>
    </recommendedName>
</protein>
<feature type="compositionally biased region" description="Low complexity" evidence="1">
    <location>
        <begin position="7"/>
        <end position="28"/>
    </location>
</feature>
<feature type="region of interest" description="Disordered" evidence="1">
    <location>
        <begin position="259"/>
        <end position="295"/>
    </location>
</feature>
<gene>
    <name evidence="2" type="ORF">PG999_010484</name>
</gene>
<evidence type="ECO:0000313" key="2">
    <source>
        <dbReference type="EMBL" id="KAK8100110.1"/>
    </source>
</evidence>
<feature type="region of interest" description="Disordered" evidence="1">
    <location>
        <begin position="320"/>
        <end position="395"/>
    </location>
</feature>
<feature type="compositionally biased region" description="Pro residues" evidence="1">
    <location>
        <begin position="274"/>
        <end position="289"/>
    </location>
</feature>
<evidence type="ECO:0000256" key="1">
    <source>
        <dbReference type="SAM" id="MobiDB-lite"/>
    </source>
</evidence>
<feature type="region of interest" description="Disordered" evidence="1">
    <location>
        <begin position="1"/>
        <end position="28"/>
    </location>
</feature>
<dbReference type="Proteomes" id="UP001392437">
    <property type="component" value="Unassembled WGS sequence"/>
</dbReference>
<feature type="compositionally biased region" description="Basic and acidic residues" evidence="1">
    <location>
        <begin position="364"/>
        <end position="380"/>
    </location>
</feature>